<name>A0A6L5GPX8_9FIRM</name>
<accession>A0A6L5GPX8</accession>
<dbReference type="EMBL" id="VOGB01000004">
    <property type="protein sequence ID" value="MQM72284.1"/>
    <property type="molecule type" value="Genomic_DNA"/>
</dbReference>
<dbReference type="AlphaFoldDB" id="A0A6L5GPX8"/>
<sequence length="249" mass="28916">MDNYKNKLSGCTSLDDLFEIWRNKPAKEITYLSGKKSITKVINHGVDFFISDGIVNQDVWNSGERKRILYVLKEAYGTDWGNKTLVSWLRIDHPRTRIWSRVARLTYGIEHSEKDRIARYKKYLSDSEHASALDQIAILNLKKSGGESTSNNDEIDAYAASDKNEIQKEIDLIDPEIIVCGYTFGSLLTKVLCRVPLTDETRNDNRYYYMEICGKERLVIDYYHPANHYPDFMNYYGLIGIYQQALIRK</sequence>
<protein>
    <submittedName>
        <fullName evidence="1">Uncharacterized protein</fullName>
    </submittedName>
</protein>
<organism evidence="1 2">
    <name type="scientific">Candidatus Pseudoramibacter fermentans</name>
    <dbReference type="NCBI Taxonomy" id="2594427"/>
    <lineage>
        <taxon>Bacteria</taxon>
        <taxon>Bacillati</taxon>
        <taxon>Bacillota</taxon>
        <taxon>Clostridia</taxon>
        <taxon>Eubacteriales</taxon>
        <taxon>Eubacteriaceae</taxon>
        <taxon>Pseudoramibacter</taxon>
    </lineage>
</organism>
<evidence type="ECO:0000313" key="1">
    <source>
        <dbReference type="EMBL" id="MQM72284.1"/>
    </source>
</evidence>
<gene>
    <name evidence="1" type="ORF">FRC53_02400</name>
</gene>
<comment type="caution">
    <text evidence="1">The sequence shown here is derived from an EMBL/GenBank/DDBJ whole genome shotgun (WGS) entry which is preliminary data.</text>
</comment>
<evidence type="ECO:0000313" key="2">
    <source>
        <dbReference type="Proteomes" id="UP000473648"/>
    </source>
</evidence>
<reference evidence="1" key="1">
    <citation type="journal article" date="2020" name="Appl. Environ. Microbiol.">
        <title>Medium-Chain Fatty Acid Synthesis by 'Candidatus Weimeria bifida' gen. nov., sp. nov., and 'Candidatus Pseudoramibacter fermentans' sp. nov.</title>
        <authorList>
            <person name="Scarborough M.J."/>
            <person name="Myers K.S."/>
            <person name="Donohue T.J."/>
            <person name="Noguera D.R."/>
        </authorList>
    </citation>
    <scope>NUCLEOTIDE SEQUENCE</scope>
    <source>
        <strain evidence="1">EUB1.1</strain>
    </source>
</reference>
<proteinExistence type="predicted"/>
<dbReference type="Proteomes" id="UP000473648">
    <property type="component" value="Unassembled WGS sequence"/>
</dbReference>
<keyword evidence="2" id="KW-1185">Reference proteome</keyword>